<comment type="caution">
    <text evidence="8">The sequence shown here is derived from an EMBL/GenBank/DDBJ whole genome shotgun (WGS) entry which is preliminary data.</text>
</comment>
<keyword evidence="2" id="KW-0813">Transport</keyword>
<evidence type="ECO:0000313" key="8">
    <source>
        <dbReference type="EMBL" id="MCQ4635782.1"/>
    </source>
</evidence>
<feature type="transmembrane region" description="Helical" evidence="6">
    <location>
        <begin position="298"/>
        <end position="317"/>
    </location>
</feature>
<feature type="transmembrane region" description="Helical" evidence="6">
    <location>
        <begin position="107"/>
        <end position="132"/>
    </location>
</feature>
<evidence type="ECO:0000256" key="5">
    <source>
        <dbReference type="ARBA" id="ARBA00023136"/>
    </source>
</evidence>
<dbReference type="InterPro" id="IPR011701">
    <property type="entry name" value="MFS"/>
</dbReference>
<dbReference type="InterPro" id="IPR020846">
    <property type="entry name" value="MFS_dom"/>
</dbReference>
<proteinExistence type="predicted"/>
<evidence type="ECO:0000256" key="2">
    <source>
        <dbReference type="ARBA" id="ARBA00022448"/>
    </source>
</evidence>
<evidence type="ECO:0000256" key="4">
    <source>
        <dbReference type="ARBA" id="ARBA00022989"/>
    </source>
</evidence>
<feature type="transmembrane region" description="Helical" evidence="6">
    <location>
        <begin position="176"/>
        <end position="196"/>
    </location>
</feature>
<feature type="transmembrane region" description="Helical" evidence="6">
    <location>
        <begin position="55"/>
        <end position="72"/>
    </location>
</feature>
<name>A0ABT1RKS2_9FIRM</name>
<feature type="transmembrane region" description="Helical" evidence="6">
    <location>
        <begin position="357"/>
        <end position="380"/>
    </location>
</feature>
<evidence type="ECO:0000256" key="6">
    <source>
        <dbReference type="SAM" id="Phobius"/>
    </source>
</evidence>
<feature type="transmembrane region" description="Helical" evidence="6">
    <location>
        <begin position="386"/>
        <end position="410"/>
    </location>
</feature>
<keyword evidence="9" id="KW-1185">Reference proteome</keyword>
<feature type="transmembrane region" description="Helical" evidence="6">
    <location>
        <begin position="144"/>
        <end position="170"/>
    </location>
</feature>
<keyword evidence="3 6" id="KW-0812">Transmembrane</keyword>
<dbReference type="SUPFAM" id="SSF103473">
    <property type="entry name" value="MFS general substrate transporter"/>
    <property type="match status" value="1"/>
</dbReference>
<feature type="transmembrane region" description="Helical" evidence="6">
    <location>
        <begin position="265"/>
        <end position="286"/>
    </location>
</feature>
<dbReference type="Pfam" id="PF07690">
    <property type="entry name" value="MFS_1"/>
    <property type="match status" value="1"/>
</dbReference>
<dbReference type="RefSeq" id="WP_256130967.1">
    <property type="nucleotide sequence ID" value="NZ_JANFXK010000002.1"/>
</dbReference>
<dbReference type="PANTHER" id="PTHR11360:SF290">
    <property type="entry name" value="MONOCARBOXYLATE MFS PERMEASE"/>
    <property type="match status" value="1"/>
</dbReference>
<gene>
    <name evidence="8" type="ORF">NE619_03505</name>
</gene>
<keyword evidence="5 6" id="KW-0472">Membrane</keyword>
<evidence type="ECO:0000256" key="3">
    <source>
        <dbReference type="ARBA" id="ARBA00022692"/>
    </source>
</evidence>
<dbReference type="Proteomes" id="UP001524502">
    <property type="component" value="Unassembled WGS sequence"/>
</dbReference>
<feature type="transmembrane region" description="Helical" evidence="6">
    <location>
        <begin position="12"/>
        <end position="43"/>
    </location>
</feature>
<keyword evidence="4 6" id="KW-1133">Transmembrane helix</keyword>
<feature type="transmembrane region" description="Helical" evidence="6">
    <location>
        <begin position="84"/>
        <end position="101"/>
    </location>
</feature>
<evidence type="ECO:0000313" key="9">
    <source>
        <dbReference type="Proteomes" id="UP001524502"/>
    </source>
</evidence>
<evidence type="ECO:0000259" key="7">
    <source>
        <dbReference type="PROSITE" id="PS50850"/>
    </source>
</evidence>
<dbReference type="EMBL" id="JANFXK010000002">
    <property type="protein sequence ID" value="MCQ4635782.1"/>
    <property type="molecule type" value="Genomic_DNA"/>
</dbReference>
<accession>A0ABT1RKS2</accession>
<evidence type="ECO:0000256" key="1">
    <source>
        <dbReference type="ARBA" id="ARBA00004651"/>
    </source>
</evidence>
<organism evidence="8 9">
    <name type="scientific">Anaerovorax odorimutans</name>
    <dbReference type="NCBI Taxonomy" id="109327"/>
    <lineage>
        <taxon>Bacteria</taxon>
        <taxon>Bacillati</taxon>
        <taxon>Bacillota</taxon>
        <taxon>Clostridia</taxon>
        <taxon>Peptostreptococcales</taxon>
        <taxon>Anaerovoracaceae</taxon>
        <taxon>Anaerovorax</taxon>
    </lineage>
</organism>
<feature type="domain" description="Major facilitator superfamily (MFS) profile" evidence="7">
    <location>
        <begin position="18"/>
        <end position="411"/>
    </location>
</feature>
<dbReference type="PANTHER" id="PTHR11360">
    <property type="entry name" value="MONOCARBOXYLATE TRANSPORTER"/>
    <property type="match status" value="1"/>
</dbReference>
<dbReference type="InterPro" id="IPR036259">
    <property type="entry name" value="MFS_trans_sf"/>
</dbReference>
<dbReference type="Gene3D" id="1.20.1250.20">
    <property type="entry name" value="MFS general substrate transporter like domains"/>
    <property type="match status" value="2"/>
</dbReference>
<feature type="transmembrane region" description="Helical" evidence="6">
    <location>
        <begin position="232"/>
        <end position="259"/>
    </location>
</feature>
<dbReference type="InterPro" id="IPR050327">
    <property type="entry name" value="Proton-linked_MCT"/>
</dbReference>
<comment type="subcellular location">
    <subcellularLocation>
        <location evidence="1">Cell membrane</location>
        <topology evidence="1">Multi-pass membrane protein</topology>
    </subcellularLocation>
</comment>
<feature type="transmembrane region" description="Helical" evidence="6">
    <location>
        <begin position="323"/>
        <end position="345"/>
    </location>
</feature>
<reference evidence="8 9" key="1">
    <citation type="submission" date="2022-06" db="EMBL/GenBank/DDBJ databases">
        <title>Isolation of gut microbiota from human fecal samples.</title>
        <authorList>
            <person name="Pamer E.G."/>
            <person name="Barat B."/>
            <person name="Waligurski E."/>
            <person name="Medina S."/>
            <person name="Paddock L."/>
            <person name="Mostad J."/>
        </authorList>
    </citation>
    <scope>NUCLEOTIDE SEQUENCE [LARGE SCALE GENOMIC DNA]</scope>
    <source>
        <strain evidence="8 9">SL.3.17</strain>
    </source>
</reference>
<protein>
    <submittedName>
        <fullName evidence="8">MFS transporter</fullName>
    </submittedName>
</protein>
<dbReference type="PROSITE" id="PS50850">
    <property type="entry name" value="MFS"/>
    <property type="match status" value="1"/>
</dbReference>
<sequence>MKSITFKQNGRFYHGWWIVLAGFLLMTFAYVGLLSVTSIFVIPVTTDLQVQRADFVLYSTLMCLVSVVLSAYAGKFMGKGNIKWIMAINSILGALLYFGFSQSSHMWQFYLFGLLLGIPYTCLTNLPISILINNWFGGKIKGTAMGLAFLGSGIGGMILTPALNAVITAYDWRVGYMALAGIFLVILTPAILLTVVKTPEEKGFTRMGETAEEQQSGTLSGMTLAEAKKTPMLWMVCAAVVLAVFASSGILANSVSFFIECGFSSAKAASLAGIMLGSLIIGKPIVGAVCDRFGISKGAFLSFATFALGFLLLYFMAGASMLVVPFIACYAFGCASITICPPLLINGLFGEKDYGTIVGVLNMATNIGGAFGGMIAAKVYDITNSYAIFWMICAIGVAAACVLCVASFAIKNKKDLVKA</sequence>